<keyword evidence="2" id="KW-0408">Iron</keyword>
<evidence type="ECO:0000256" key="1">
    <source>
        <dbReference type="ARBA" id="ARBA00008183"/>
    </source>
</evidence>
<dbReference type="Pfam" id="PF01491">
    <property type="entry name" value="Frataxin_Cyay"/>
    <property type="match status" value="1"/>
</dbReference>
<sequence>MFRESAKLLLDTLFDRVYDLESFLNWDINEREEALEIKIPEISSVYLIHQHNALEQIWLSSPISGGWHFVFNPKHGWIDTRGKRPFFLMLFSEFKPYIPEFLWKSSWLEEKSA</sequence>
<evidence type="ECO:0000256" key="2">
    <source>
        <dbReference type="ARBA" id="ARBA00023004"/>
    </source>
</evidence>
<proteinExistence type="inferred from homology"/>
<protein>
    <submittedName>
        <fullName evidence="3">Frataxin-like protein</fullName>
    </submittedName>
</protein>
<reference evidence="3 4" key="1">
    <citation type="journal article" date="2014" name="FEMS Microbiol. Lett.">
        <title>Draft genome sequences of three Holospora species (Holospora obtusa, Holospora undulata, and Holospora elegans), endonuclear symbiotic bacteria of the ciliate Paramecium caudatum.</title>
        <authorList>
            <person name="Dohra H."/>
            <person name="Tanaka K."/>
            <person name="Suzuki T."/>
            <person name="Fujishima M."/>
            <person name="Suzuki H."/>
        </authorList>
    </citation>
    <scope>NUCLEOTIDE SEQUENCE [LARGE SCALE GENOMIC DNA]</scope>
    <source>
        <strain evidence="3 4">F1</strain>
    </source>
</reference>
<dbReference type="STRING" id="1399147.P618_200390"/>
<dbReference type="AlphaFoldDB" id="W6TUM3"/>
<dbReference type="SMART" id="SM01219">
    <property type="entry name" value="Frataxin_Cyay"/>
    <property type="match status" value="1"/>
</dbReference>
<accession>W6TUM3</accession>
<dbReference type="OrthoDB" id="8480400at2"/>
<dbReference type="RefSeq" id="WP_021827423.1">
    <property type="nucleotide sequence ID" value="NZ_AWTR02000046.1"/>
</dbReference>
<comment type="caution">
    <text evidence="3">The sequence shown here is derived from an EMBL/GenBank/DDBJ whole genome shotgun (WGS) entry which is preliminary data.</text>
</comment>
<dbReference type="Proteomes" id="UP000019112">
    <property type="component" value="Unassembled WGS sequence"/>
</dbReference>
<dbReference type="InterPro" id="IPR002908">
    <property type="entry name" value="Frataxin/CyaY"/>
</dbReference>
<evidence type="ECO:0000313" key="4">
    <source>
        <dbReference type="Proteomes" id="UP000019112"/>
    </source>
</evidence>
<name>W6TUM3_HOLOB</name>
<dbReference type="PROSITE" id="PS50810">
    <property type="entry name" value="FRATAXIN_2"/>
    <property type="match status" value="1"/>
</dbReference>
<evidence type="ECO:0000313" key="3">
    <source>
        <dbReference type="EMBL" id="ETZ07422.1"/>
    </source>
</evidence>
<dbReference type="GO" id="GO:0005737">
    <property type="term" value="C:cytoplasm"/>
    <property type="evidence" value="ECO:0007669"/>
    <property type="project" value="UniProtKB-ARBA"/>
</dbReference>
<keyword evidence="4" id="KW-1185">Reference proteome</keyword>
<dbReference type="EMBL" id="AWTR02000046">
    <property type="protein sequence ID" value="ETZ07422.1"/>
    <property type="molecule type" value="Genomic_DNA"/>
</dbReference>
<organism evidence="3 4">
    <name type="scientific">Holospora obtusa F1</name>
    <dbReference type="NCBI Taxonomy" id="1399147"/>
    <lineage>
        <taxon>Bacteria</taxon>
        <taxon>Pseudomonadati</taxon>
        <taxon>Pseudomonadota</taxon>
        <taxon>Alphaproteobacteria</taxon>
        <taxon>Holosporales</taxon>
        <taxon>Holosporaceae</taxon>
        <taxon>Holospora</taxon>
    </lineage>
</organism>
<dbReference type="SUPFAM" id="SSF55387">
    <property type="entry name" value="Frataxin/Nqo15-like"/>
    <property type="match status" value="1"/>
</dbReference>
<dbReference type="GO" id="GO:0016226">
    <property type="term" value="P:iron-sulfur cluster assembly"/>
    <property type="evidence" value="ECO:0007669"/>
    <property type="project" value="InterPro"/>
</dbReference>
<comment type="similarity">
    <text evidence="1">Belongs to the frataxin family.</text>
</comment>
<gene>
    <name evidence="3" type="ORF">P618_200390</name>
</gene>
<dbReference type="GO" id="GO:0008199">
    <property type="term" value="F:ferric iron binding"/>
    <property type="evidence" value="ECO:0007669"/>
    <property type="project" value="InterPro"/>
</dbReference>
<dbReference type="InterPro" id="IPR036524">
    <property type="entry name" value="Frataxin/CyaY_sf"/>
</dbReference>
<dbReference type="Gene3D" id="3.30.920.10">
    <property type="entry name" value="Frataxin/CyaY"/>
    <property type="match status" value="1"/>
</dbReference>